<dbReference type="PANTHER" id="PTHR33116">
    <property type="entry name" value="REVERSE TRANSCRIPTASE ZINC-BINDING DOMAIN-CONTAINING PROTEIN-RELATED-RELATED"/>
    <property type="match status" value="1"/>
</dbReference>
<dbReference type="InterPro" id="IPR002156">
    <property type="entry name" value="RNaseH_domain"/>
</dbReference>
<feature type="compositionally biased region" description="Polar residues" evidence="1">
    <location>
        <begin position="406"/>
        <end position="428"/>
    </location>
</feature>
<feature type="compositionally biased region" description="Polar residues" evidence="1">
    <location>
        <begin position="53"/>
        <end position="64"/>
    </location>
</feature>
<feature type="domain" description="RNase H type-1" evidence="3">
    <location>
        <begin position="1655"/>
        <end position="1785"/>
    </location>
</feature>
<dbReference type="InterPro" id="IPR043502">
    <property type="entry name" value="DNA/RNA_pol_sf"/>
</dbReference>
<feature type="region of interest" description="Disordered" evidence="1">
    <location>
        <begin position="400"/>
        <end position="451"/>
    </location>
</feature>
<dbReference type="InterPro" id="IPR036691">
    <property type="entry name" value="Endo/exonu/phosph_ase_sf"/>
</dbReference>
<evidence type="ECO:0000313" key="4">
    <source>
        <dbReference type="EMBL" id="GKV34741.1"/>
    </source>
</evidence>
<evidence type="ECO:0000313" key="5">
    <source>
        <dbReference type="Proteomes" id="UP001054252"/>
    </source>
</evidence>
<gene>
    <name evidence="4" type="ORF">SLEP1_g43088</name>
</gene>
<dbReference type="Proteomes" id="UP001054252">
    <property type="component" value="Unassembled WGS sequence"/>
</dbReference>
<dbReference type="Pfam" id="PF00078">
    <property type="entry name" value="RVT_1"/>
    <property type="match status" value="1"/>
</dbReference>
<dbReference type="EMBL" id="BPVZ01000107">
    <property type="protein sequence ID" value="GKV34741.1"/>
    <property type="molecule type" value="Genomic_DNA"/>
</dbReference>
<reference evidence="4 5" key="1">
    <citation type="journal article" date="2021" name="Commun. Biol.">
        <title>The genome of Shorea leprosula (Dipterocarpaceae) highlights the ecological relevance of drought in aseasonal tropical rainforests.</title>
        <authorList>
            <person name="Ng K.K.S."/>
            <person name="Kobayashi M.J."/>
            <person name="Fawcett J.A."/>
            <person name="Hatakeyama M."/>
            <person name="Paape T."/>
            <person name="Ng C.H."/>
            <person name="Ang C.C."/>
            <person name="Tnah L.H."/>
            <person name="Lee C.T."/>
            <person name="Nishiyama T."/>
            <person name="Sese J."/>
            <person name="O'Brien M.J."/>
            <person name="Copetti D."/>
            <person name="Mohd Noor M.I."/>
            <person name="Ong R.C."/>
            <person name="Putra M."/>
            <person name="Sireger I.Z."/>
            <person name="Indrioko S."/>
            <person name="Kosugi Y."/>
            <person name="Izuno A."/>
            <person name="Isagi Y."/>
            <person name="Lee S.L."/>
            <person name="Shimizu K.K."/>
        </authorList>
    </citation>
    <scope>NUCLEOTIDE SEQUENCE [LARGE SCALE GENOMIC DNA]</scope>
    <source>
        <strain evidence="4">214</strain>
    </source>
</reference>
<feature type="region of interest" description="Disordered" evidence="1">
    <location>
        <begin position="1"/>
        <end position="64"/>
    </location>
</feature>
<dbReference type="GO" id="GO:0003676">
    <property type="term" value="F:nucleic acid binding"/>
    <property type="evidence" value="ECO:0007669"/>
    <property type="project" value="InterPro"/>
</dbReference>
<protein>
    <recommendedName>
        <fullName evidence="6">Reverse transcriptase domain-containing protein</fullName>
    </recommendedName>
</protein>
<dbReference type="Pfam" id="PF13966">
    <property type="entry name" value="zf-RVT"/>
    <property type="match status" value="1"/>
</dbReference>
<dbReference type="Pfam" id="PF13456">
    <property type="entry name" value="RVT_3"/>
    <property type="match status" value="1"/>
</dbReference>
<feature type="compositionally biased region" description="Low complexity" evidence="1">
    <location>
        <begin position="535"/>
        <end position="548"/>
    </location>
</feature>
<feature type="compositionally biased region" description="Pro residues" evidence="1">
    <location>
        <begin position="30"/>
        <end position="40"/>
    </location>
</feature>
<dbReference type="InterPro" id="IPR000477">
    <property type="entry name" value="RT_dom"/>
</dbReference>
<accession>A0AAV5LBW0</accession>
<dbReference type="Gene3D" id="3.30.420.10">
    <property type="entry name" value="Ribonuclease H-like superfamily/Ribonuclease H"/>
    <property type="match status" value="1"/>
</dbReference>
<dbReference type="CDD" id="cd06222">
    <property type="entry name" value="RNase_H_like"/>
    <property type="match status" value="1"/>
</dbReference>
<dbReference type="Pfam" id="PF03372">
    <property type="entry name" value="Exo_endo_phos"/>
    <property type="match status" value="1"/>
</dbReference>
<dbReference type="SUPFAM" id="SSF56672">
    <property type="entry name" value="DNA/RNA polymerases"/>
    <property type="match status" value="1"/>
</dbReference>
<feature type="compositionally biased region" description="Low complexity" evidence="1">
    <location>
        <begin position="1"/>
        <end position="12"/>
    </location>
</feature>
<dbReference type="InterPro" id="IPR036397">
    <property type="entry name" value="RNaseH_sf"/>
</dbReference>
<dbReference type="PROSITE" id="PS50879">
    <property type="entry name" value="RNASE_H_1"/>
    <property type="match status" value="1"/>
</dbReference>
<dbReference type="InterPro" id="IPR026960">
    <property type="entry name" value="RVT-Znf"/>
</dbReference>
<name>A0AAV5LBW0_9ROSI</name>
<organism evidence="4 5">
    <name type="scientific">Rubroshorea leprosula</name>
    <dbReference type="NCBI Taxonomy" id="152421"/>
    <lineage>
        <taxon>Eukaryota</taxon>
        <taxon>Viridiplantae</taxon>
        <taxon>Streptophyta</taxon>
        <taxon>Embryophyta</taxon>
        <taxon>Tracheophyta</taxon>
        <taxon>Spermatophyta</taxon>
        <taxon>Magnoliopsida</taxon>
        <taxon>eudicotyledons</taxon>
        <taxon>Gunneridae</taxon>
        <taxon>Pentapetalae</taxon>
        <taxon>rosids</taxon>
        <taxon>malvids</taxon>
        <taxon>Malvales</taxon>
        <taxon>Dipterocarpaceae</taxon>
        <taxon>Rubroshorea</taxon>
    </lineage>
</organism>
<comment type="caution">
    <text evidence="4">The sequence shown here is derived from an EMBL/GenBank/DDBJ whole genome shotgun (WGS) entry which is preliminary data.</text>
</comment>
<dbReference type="CDD" id="cd01650">
    <property type="entry name" value="RT_nLTR_like"/>
    <property type="match status" value="1"/>
</dbReference>
<dbReference type="PROSITE" id="PS50878">
    <property type="entry name" value="RT_POL"/>
    <property type="match status" value="1"/>
</dbReference>
<feature type="domain" description="Reverse transcriptase" evidence="2">
    <location>
        <begin position="1018"/>
        <end position="1299"/>
    </location>
</feature>
<sequence length="1816" mass="204603">MSSPPAADLPPSSEEHDALERSTHRIKDPTAPPKPVPIQPGPTQQRLPAETPQVESHPSVKTPQSFRDTLLGATSRQDHPLVTYEELEAINPSMAMVEDNPSQDHGPKIPSVRLSPEITMRLRSNWQNTVIIKLLGKTINYKLLCARLEALWRTESPWKIFGHYLAVQPWQPNFRPSHAKAPKTAIWVHFPELPTEYYQEPILRLLGNKVGRTIFVDETTLLATRGQYAKVCVEVNLAEPLASMVDFNDGVDSNSMFLTVAYDLNNICFHCGEFEHKKDSCYYQQAQPVTETTQPITGIQQHHAHTRPTTSATLSEPYGPWMIINQKPRKPLTKSVQRKSAEITEPLMGNRFAVISNMEKESQERSDELMTVEKISLNMAANDEVNLSLNDPKGDKLNMEVMPCESPSQEQPITQSPTPVGPSRSQPKASFKKKQKEKVTIGPVPKPPKHVAAKPYAPLTRKLSTPPPTVANHVLEKGQEPCRVAQTCLRQPPSNNQPSAGISIDQSSLNLGENAEHGPGNIIAVSPTPNMAPQTDISTSSTTTGSESKGVNNSSFRRDCKEMLRVQKPDVICFLETKADSSSRAMQFMLHFGYDKQFQVLSSGFVGGLWLFWKSSIANLHVFSSSPQAIHCTVNNGLGDWLLSLVYVRPQCNYKEAFWTDMESRSASISSSWVVMGDLNDVLSSDEVFPHHSSIFRRAQHLNEILDRCNLISEEALGCKYTWCHIQQGRVTLRERLDRALFNVQAKAEFQGAKLFNLPQTSSDHHPILLNLDTAASLVPHHKPRRFEAVWLTREEFPIVFSRAWTQHPTDIKQAISSTSDACFVWGKESFGDIFRKKRLLQARLVGLQNSPRYDYSLNLQTLEKKLLSDYQQVLFEEEVLWFQKSRVEWIASSDRNTTFYHLSTITQRCRNKVGALKIDGVWIEEPQILKNHVLNFFVQLFSRSSSTNPVPLASVSHPSIDASEHPTLIKPATEEEVRIALFSMKGLKSPGPDGIQALFYQRNWDTVKGTFLDFVNKALSNGYFDPDLAKAHVVLIPKEHSLDTIQKFRPISLLNVAYKVLSKVLVNRLRPYLQELIGPQQSSFLSGRSTTDKIILTQEVVHSMQQLRGGRGTMVLKIDLHKAFDSVDWTFLRLVLQDFNLPTVLIELIMFSVSSVQLSVLWNGEPLPYFSPQRGLRQGDPLSPYLFIMVMEKLGLLIQKQVMDNHWKPFRISRGGYEVSHLFFADDLMLFAYASHQQLDFIMDCLKNFAVSSGLNINLQKSKFFLSPNIQPAVANYLSERCNIPLSANLGTYLGVPILHKGKSPKDYGYILEKMQAKLQGWKKATLSLAGRRTLVQAVTSAIPSYVMQTILLPKSTCEAIDRLNRQFLWGSDLISKKPHLVSWETVCQSKDAGGLGLRSAWEISEEFLTMIVARAITPSKEWDVEMLMNWLPVEVVNEIRALPLSSQAPLEDAIYWVGTSDGSFTTKSAFQLQQRHDNQDASPLPSWKWIWRLGCSERIRMFVWLIARDRVLTNEVRFNRHIADSPTCPRCGRATESIRHILCDCHHAHEVWKWLGVREANFFRLDVLPWIQSQASKHELHPSTRIPWTYLFLSAIWLLWKDRNNYIFAHVQTPPQILCSQIFQHAFYTSLAPIHSVELPNRKLRWVRWRPPAEGMLKLNTDGSRLSGSRIASAGGLVRDSAGKWVHGFVANIGKATNFIAELWGLKEGLLLCLSLDIRKLEVELDSMTALQAVHAECLPNGLATALILDIKALVASFEFCLLSHTLREGNSAADFLASLGHSSPNGTTLLPSPPSGMASLLLGDAMGILFPRM</sequence>
<dbReference type="InterPro" id="IPR012337">
    <property type="entry name" value="RNaseH-like_sf"/>
</dbReference>
<keyword evidence="5" id="KW-1185">Reference proteome</keyword>
<dbReference type="InterPro" id="IPR044730">
    <property type="entry name" value="RNase_H-like_dom_plant"/>
</dbReference>
<feature type="region of interest" description="Disordered" evidence="1">
    <location>
        <begin position="510"/>
        <end position="554"/>
    </location>
</feature>
<dbReference type="GO" id="GO:0004523">
    <property type="term" value="F:RNA-DNA hybrid ribonuclease activity"/>
    <property type="evidence" value="ECO:0007669"/>
    <property type="project" value="InterPro"/>
</dbReference>
<dbReference type="InterPro" id="IPR005135">
    <property type="entry name" value="Endo/exonuclease/phosphatase"/>
</dbReference>
<proteinExistence type="predicted"/>
<evidence type="ECO:0000259" key="3">
    <source>
        <dbReference type="PROSITE" id="PS50879"/>
    </source>
</evidence>
<dbReference type="PANTHER" id="PTHR33116:SF70">
    <property type="entry name" value="NON-LTR RETROELEMENT REVERSE TRANSCRIPTASE-LIKE PROTEIN"/>
    <property type="match status" value="1"/>
</dbReference>
<evidence type="ECO:0008006" key="6">
    <source>
        <dbReference type="Google" id="ProtNLM"/>
    </source>
</evidence>
<dbReference type="Gene3D" id="3.60.10.10">
    <property type="entry name" value="Endonuclease/exonuclease/phosphatase"/>
    <property type="match status" value="1"/>
</dbReference>
<feature type="compositionally biased region" description="Basic and acidic residues" evidence="1">
    <location>
        <begin position="13"/>
        <end position="28"/>
    </location>
</feature>
<evidence type="ECO:0000256" key="1">
    <source>
        <dbReference type="SAM" id="MobiDB-lite"/>
    </source>
</evidence>
<dbReference type="SUPFAM" id="SSF56219">
    <property type="entry name" value="DNase I-like"/>
    <property type="match status" value="1"/>
</dbReference>
<dbReference type="SUPFAM" id="SSF53098">
    <property type="entry name" value="Ribonuclease H-like"/>
    <property type="match status" value="1"/>
</dbReference>
<evidence type="ECO:0000259" key="2">
    <source>
        <dbReference type="PROSITE" id="PS50878"/>
    </source>
</evidence>